<protein>
    <submittedName>
        <fullName evidence="5">Ankyrin repeat protein MM_0045</fullName>
    </submittedName>
</protein>
<dbReference type="SMART" id="SM00248">
    <property type="entry name" value="ANK"/>
    <property type="match status" value="6"/>
</dbReference>
<evidence type="ECO:0000313" key="5">
    <source>
        <dbReference type="EMBL" id="CAI8005714.1"/>
    </source>
</evidence>
<accession>A0AA35R6J6</accession>
<dbReference type="InterPro" id="IPR036770">
    <property type="entry name" value="Ankyrin_rpt-contain_sf"/>
</dbReference>
<evidence type="ECO:0000313" key="6">
    <source>
        <dbReference type="Proteomes" id="UP001174909"/>
    </source>
</evidence>
<dbReference type="InterPro" id="IPR002110">
    <property type="entry name" value="Ankyrin_rpt"/>
</dbReference>
<evidence type="ECO:0000256" key="3">
    <source>
        <dbReference type="PROSITE-ProRule" id="PRU00023"/>
    </source>
</evidence>
<dbReference type="Proteomes" id="UP001174909">
    <property type="component" value="Unassembled WGS sequence"/>
</dbReference>
<keyword evidence="1" id="KW-0677">Repeat</keyword>
<dbReference type="Pfam" id="PF00023">
    <property type="entry name" value="Ank"/>
    <property type="match status" value="2"/>
</dbReference>
<proteinExistence type="predicted"/>
<dbReference type="PANTHER" id="PTHR24124">
    <property type="entry name" value="ANKYRIN REPEAT FAMILY A"/>
    <property type="match status" value="1"/>
</dbReference>
<dbReference type="SUPFAM" id="SSF48403">
    <property type="entry name" value="Ankyrin repeat"/>
    <property type="match status" value="1"/>
</dbReference>
<feature type="repeat" description="ANK" evidence="3">
    <location>
        <begin position="409"/>
        <end position="441"/>
    </location>
</feature>
<feature type="repeat" description="ANK" evidence="3">
    <location>
        <begin position="376"/>
        <end position="408"/>
    </location>
</feature>
<feature type="repeat" description="ANK" evidence="3">
    <location>
        <begin position="442"/>
        <end position="474"/>
    </location>
</feature>
<evidence type="ECO:0000256" key="2">
    <source>
        <dbReference type="ARBA" id="ARBA00023043"/>
    </source>
</evidence>
<comment type="caution">
    <text evidence="5">The sequence shown here is derived from an EMBL/GenBank/DDBJ whole genome shotgun (WGS) entry which is preliminary data.</text>
</comment>
<sequence>MESNPTLLAVCKAVRPLTMEQTRELVFQLGVPLNVLDDVSRQYDGENRKEHFVQKLLDMKTDVSWKKIVAVLKEIDKNSLAEDIERAHISNAHQTSSPTSPIAASGPVELDGPSMPVSRLPTAADHVNPTTGSPVSTLALYQQQVQVVKESIEQLEETFYELKFEARLVLTERENKESHFLERFRDYLLDLPVAKKAFHIKFFKRNEDDIIEAKNVLKLFAILGRYCNYSNYEIIFYVVKKFCKKLMQKMGSYRDSLTSFEKATAVDVYLHAISAHPKGKISQAFIQMAMKINKAPSACSLYEIRQLKALIVENSSVESYAVYVEEPQEGSIRVVLSVPPEVGWMVGFVFMDPDFRRSILLTDATLDNTDLSTYLWGDSALMVALRWERTESIHLLLKSGAELDLQNKRGDSALMMAVGEGMTEVVSLLVKAGASLDIQNNWGDSALMVAVREDRAEAIHLLLQSGAALDLQNMWGQTALIMAAALGRNDIVSLLVKAGAALDLQDQWGDFALIMAVKWCTIAVVSQLVEAGADLDLSNKDGWSSLMMASQNGYLDVVLKLLQHGATVVLENTRQAAKQESELHVSKPLQPDIGSGQGNVVLHTDSVKM</sequence>
<keyword evidence="2 3" id="KW-0040">ANK repeat</keyword>
<name>A0AA35R6J6_GEOBA</name>
<feature type="repeat" description="ANK" evidence="3">
    <location>
        <begin position="475"/>
        <end position="507"/>
    </location>
</feature>
<evidence type="ECO:0000256" key="4">
    <source>
        <dbReference type="SAM" id="MobiDB-lite"/>
    </source>
</evidence>
<dbReference type="AlphaFoldDB" id="A0AA35R6J6"/>
<dbReference type="PROSITE" id="PS50088">
    <property type="entry name" value="ANK_REPEAT"/>
    <property type="match status" value="5"/>
</dbReference>
<evidence type="ECO:0000256" key="1">
    <source>
        <dbReference type="ARBA" id="ARBA00022737"/>
    </source>
</evidence>
<keyword evidence="6" id="KW-1185">Reference proteome</keyword>
<dbReference type="GO" id="GO:0010468">
    <property type="term" value="P:regulation of gene expression"/>
    <property type="evidence" value="ECO:0007669"/>
    <property type="project" value="TreeGrafter"/>
</dbReference>
<dbReference type="GO" id="GO:0005634">
    <property type="term" value="C:nucleus"/>
    <property type="evidence" value="ECO:0007669"/>
    <property type="project" value="TreeGrafter"/>
</dbReference>
<reference evidence="5" key="1">
    <citation type="submission" date="2023-03" db="EMBL/GenBank/DDBJ databases">
        <authorList>
            <person name="Steffen K."/>
            <person name="Cardenas P."/>
        </authorList>
    </citation>
    <scope>NUCLEOTIDE SEQUENCE</scope>
</reference>
<dbReference type="PROSITE" id="PS50297">
    <property type="entry name" value="ANK_REP_REGION"/>
    <property type="match status" value="5"/>
</dbReference>
<dbReference type="Pfam" id="PF12796">
    <property type="entry name" value="Ank_2"/>
    <property type="match status" value="1"/>
</dbReference>
<dbReference type="Gene3D" id="1.25.40.20">
    <property type="entry name" value="Ankyrin repeat-containing domain"/>
    <property type="match status" value="2"/>
</dbReference>
<feature type="region of interest" description="Disordered" evidence="4">
    <location>
        <begin position="89"/>
        <end position="110"/>
    </location>
</feature>
<feature type="compositionally biased region" description="Polar residues" evidence="4">
    <location>
        <begin position="91"/>
        <end position="102"/>
    </location>
</feature>
<dbReference type="PANTHER" id="PTHR24124:SF14">
    <property type="entry name" value="CHROMOSOME UNDETERMINED SCAFFOLD_25, WHOLE GENOME SHOTGUN SEQUENCE"/>
    <property type="match status" value="1"/>
</dbReference>
<gene>
    <name evidence="5" type="ORF">GBAR_LOCUS4368</name>
</gene>
<organism evidence="5 6">
    <name type="scientific">Geodia barretti</name>
    <name type="common">Barrett's horny sponge</name>
    <dbReference type="NCBI Taxonomy" id="519541"/>
    <lineage>
        <taxon>Eukaryota</taxon>
        <taxon>Metazoa</taxon>
        <taxon>Porifera</taxon>
        <taxon>Demospongiae</taxon>
        <taxon>Heteroscleromorpha</taxon>
        <taxon>Tetractinellida</taxon>
        <taxon>Astrophorina</taxon>
        <taxon>Geodiidae</taxon>
        <taxon>Geodia</taxon>
    </lineage>
</organism>
<dbReference type="EMBL" id="CASHTH010000630">
    <property type="protein sequence ID" value="CAI8005714.1"/>
    <property type="molecule type" value="Genomic_DNA"/>
</dbReference>
<feature type="repeat" description="ANK" evidence="3">
    <location>
        <begin position="541"/>
        <end position="573"/>
    </location>
</feature>